<name>A0ACC2WEK1_9TREE</name>
<comment type="caution">
    <text evidence="1">The sequence shown here is derived from an EMBL/GenBank/DDBJ whole genome shotgun (WGS) entry which is preliminary data.</text>
</comment>
<dbReference type="Proteomes" id="UP001241377">
    <property type="component" value="Unassembled WGS sequence"/>
</dbReference>
<reference evidence="1" key="1">
    <citation type="submission" date="2023-04" db="EMBL/GenBank/DDBJ databases">
        <title>Draft Genome sequencing of Naganishia species isolated from polar environments using Oxford Nanopore Technology.</title>
        <authorList>
            <person name="Leo P."/>
            <person name="Venkateswaran K."/>
        </authorList>
    </citation>
    <scope>NUCLEOTIDE SEQUENCE</scope>
    <source>
        <strain evidence="1">MNA-CCFEE 5261</strain>
    </source>
</reference>
<keyword evidence="2" id="KW-1185">Reference proteome</keyword>
<sequence length="127" mass="14084">MATITSSDEKFWNTQQHIRTGVTTDELDKISHAATIARDSYPSTLNYRGFPKSVCIRTGFHADLNATYPVDEVDSESLELMRSTKQALDEAMAICRPGALYRLVILLFTKISAELAKLLIAGTSETQ</sequence>
<evidence type="ECO:0000313" key="2">
    <source>
        <dbReference type="Proteomes" id="UP001241377"/>
    </source>
</evidence>
<dbReference type="EMBL" id="JASBWR010000014">
    <property type="protein sequence ID" value="KAJ9110077.1"/>
    <property type="molecule type" value="Genomic_DNA"/>
</dbReference>
<accession>A0ACC2WEK1</accession>
<protein>
    <submittedName>
        <fullName evidence="1">Uncharacterized protein</fullName>
    </submittedName>
</protein>
<evidence type="ECO:0000313" key="1">
    <source>
        <dbReference type="EMBL" id="KAJ9110077.1"/>
    </source>
</evidence>
<gene>
    <name evidence="1" type="ORF">QFC19_001748</name>
</gene>
<organism evidence="1 2">
    <name type="scientific">Naganishia cerealis</name>
    <dbReference type="NCBI Taxonomy" id="610337"/>
    <lineage>
        <taxon>Eukaryota</taxon>
        <taxon>Fungi</taxon>
        <taxon>Dikarya</taxon>
        <taxon>Basidiomycota</taxon>
        <taxon>Agaricomycotina</taxon>
        <taxon>Tremellomycetes</taxon>
        <taxon>Filobasidiales</taxon>
        <taxon>Filobasidiaceae</taxon>
        <taxon>Naganishia</taxon>
    </lineage>
</organism>
<proteinExistence type="predicted"/>